<sequence length="190" mass="19483">MRRRTLAVLALAPALALGVQGCGALDKDAKASGTADKAGDLAKMRKFAQCMRDNGVDMKDPTSDGRVEIHASAKPAEGAPGTAGAPGKAPTGTGRLEAAQKKCAHLMPNGGKPPKLKPEDLAKMRAFSKCMRDNGISRFPDPEPDGGIKIQAGEGTGLDPASQTFKNAQKACSKFSPDGGKGPSTTVGRG</sequence>
<feature type="chain" id="PRO_5012782910" description="PT repeat-containing protein" evidence="2">
    <location>
        <begin position="25"/>
        <end position="190"/>
    </location>
</feature>
<feature type="signal peptide" evidence="2">
    <location>
        <begin position="1"/>
        <end position="24"/>
    </location>
</feature>
<dbReference type="PROSITE" id="PS51257">
    <property type="entry name" value="PROKAR_LIPOPROTEIN"/>
    <property type="match status" value="1"/>
</dbReference>
<evidence type="ECO:0008006" key="5">
    <source>
        <dbReference type="Google" id="ProtNLM"/>
    </source>
</evidence>
<proteinExistence type="predicted"/>
<feature type="region of interest" description="Disordered" evidence="1">
    <location>
        <begin position="133"/>
        <end position="190"/>
    </location>
</feature>
<gene>
    <name evidence="3" type="ORF">SAMN06265355_13234</name>
</gene>
<dbReference type="RefSeq" id="WP_089317029.1">
    <property type="nucleotide sequence ID" value="NZ_FZNP01000032.1"/>
</dbReference>
<evidence type="ECO:0000313" key="3">
    <source>
        <dbReference type="EMBL" id="SNS82397.1"/>
    </source>
</evidence>
<evidence type="ECO:0000313" key="4">
    <source>
        <dbReference type="Proteomes" id="UP000198420"/>
    </source>
</evidence>
<feature type="compositionally biased region" description="Low complexity" evidence="1">
    <location>
        <begin position="73"/>
        <end position="94"/>
    </location>
</feature>
<dbReference type="Proteomes" id="UP000198420">
    <property type="component" value="Unassembled WGS sequence"/>
</dbReference>
<keyword evidence="4" id="KW-1185">Reference proteome</keyword>
<dbReference type="EMBL" id="FZNP01000032">
    <property type="protein sequence ID" value="SNS82397.1"/>
    <property type="molecule type" value="Genomic_DNA"/>
</dbReference>
<dbReference type="AlphaFoldDB" id="A0A239HM28"/>
<evidence type="ECO:0000256" key="2">
    <source>
        <dbReference type="SAM" id="SignalP"/>
    </source>
</evidence>
<evidence type="ECO:0000256" key="1">
    <source>
        <dbReference type="SAM" id="MobiDB-lite"/>
    </source>
</evidence>
<protein>
    <recommendedName>
        <fullName evidence="5">PT repeat-containing protein</fullName>
    </recommendedName>
</protein>
<name>A0A239HM28_9ACTN</name>
<accession>A0A239HM28</accession>
<reference evidence="4" key="1">
    <citation type="submission" date="2017-06" db="EMBL/GenBank/DDBJ databases">
        <authorList>
            <person name="Varghese N."/>
            <person name="Submissions S."/>
        </authorList>
    </citation>
    <scope>NUCLEOTIDE SEQUENCE [LARGE SCALE GENOMIC DNA]</scope>
    <source>
        <strain evidence="4">DSM 44485</strain>
    </source>
</reference>
<feature type="region of interest" description="Disordered" evidence="1">
    <location>
        <begin position="73"/>
        <end position="96"/>
    </location>
</feature>
<keyword evidence="2" id="KW-0732">Signal</keyword>
<dbReference type="OrthoDB" id="7949713at2"/>
<organism evidence="3 4">
    <name type="scientific">Actinomadura mexicana</name>
    <dbReference type="NCBI Taxonomy" id="134959"/>
    <lineage>
        <taxon>Bacteria</taxon>
        <taxon>Bacillati</taxon>
        <taxon>Actinomycetota</taxon>
        <taxon>Actinomycetes</taxon>
        <taxon>Streptosporangiales</taxon>
        <taxon>Thermomonosporaceae</taxon>
        <taxon>Actinomadura</taxon>
    </lineage>
</organism>